<keyword evidence="2" id="KW-1185">Reference proteome</keyword>
<organism evidence="1 2">
    <name type="scientific">Rikenella microfusus</name>
    <dbReference type="NCBI Taxonomy" id="28139"/>
    <lineage>
        <taxon>Bacteria</taxon>
        <taxon>Pseudomonadati</taxon>
        <taxon>Bacteroidota</taxon>
        <taxon>Bacteroidia</taxon>
        <taxon>Bacteroidales</taxon>
        <taxon>Rikenellaceae</taxon>
        <taxon>Rikenella</taxon>
    </lineage>
</organism>
<evidence type="ECO:0000313" key="2">
    <source>
        <dbReference type="Proteomes" id="UP000255233"/>
    </source>
</evidence>
<dbReference type="EMBL" id="UGVL01000001">
    <property type="protein sequence ID" value="SUE34020.1"/>
    <property type="molecule type" value="Genomic_DNA"/>
</dbReference>
<dbReference type="Proteomes" id="UP000255233">
    <property type="component" value="Unassembled WGS sequence"/>
</dbReference>
<proteinExistence type="predicted"/>
<protein>
    <submittedName>
        <fullName evidence="1">Uncharacterized protein</fullName>
    </submittedName>
</protein>
<evidence type="ECO:0000313" key="1">
    <source>
        <dbReference type="EMBL" id="SUE34020.1"/>
    </source>
</evidence>
<accession>A0A379MT06</accession>
<reference evidence="1 2" key="1">
    <citation type="submission" date="2018-06" db="EMBL/GenBank/DDBJ databases">
        <authorList>
            <consortium name="Pathogen Informatics"/>
            <person name="Doyle S."/>
        </authorList>
    </citation>
    <scope>NUCLEOTIDE SEQUENCE [LARGE SCALE GENOMIC DNA]</scope>
    <source>
        <strain evidence="1 2">NCTC11190</strain>
    </source>
</reference>
<sequence length="29" mass="3362">MRVATTLIKVVQRPLIGGDTIEERIPWRL</sequence>
<name>A0A379MT06_9BACT</name>
<gene>
    <name evidence="1" type="ORF">NCTC11190_01237</name>
</gene>
<dbReference type="AlphaFoldDB" id="A0A379MT06"/>